<accession>A0A382R1M6</accession>
<reference evidence="2" key="1">
    <citation type="submission" date="2018-05" db="EMBL/GenBank/DDBJ databases">
        <authorList>
            <person name="Lanie J.A."/>
            <person name="Ng W.-L."/>
            <person name="Kazmierczak K.M."/>
            <person name="Andrzejewski T.M."/>
            <person name="Davidsen T.M."/>
            <person name="Wayne K.J."/>
            <person name="Tettelin H."/>
            <person name="Glass J.I."/>
            <person name="Rusch D."/>
            <person name="Podicherti R."/>
            <person name="Tsui H.-C.T."/>
            <person name="Winkler M.E."/>
        </authorList>
    </citation>
    <scope>NUCLEOTIDE SEQUENCE</scope>
</reference>
<organism evidence="2">
    <name type="scientific">marine metagenome</name>
    <dbReference type="NCBI Taxonomy" id="408172"/>
    <lineage>
        <taxon>unclassified sequences</taxon>
        <taxon>metagenomes</taxon>
        <taxon>ecological metagenomes</taxon>
    </lineage>
</organism>
<feature type="non-terminal residue" evidence="2">
    <location>
        <position position="258"/>
    </location>
</feature>
<evidence type="ECO:0000259" key="1">
    <source>
        <dbReference type="Pfam" id="PF13203"/>
    </source>
</evidence>
<dbReference type="EMBL" id="UINC01118149">
    <property type="protein sequence ID" value="SVC91080.1"/>
    <property type="molecule type" value="Genomic_DNA"/>
</dbReference>
<dbReference type="InterPro" id="IPR025154">
    <property type="entry name" value="Put_metallopeptidase_dom"/>
</dbReference>
<sequence>MLLTKPFFGQLAVRLKVTDASEMLPTAATDGRRFMFNRDFVDSLPDEMLDFLVGHEVLHCVFDHMQARGDRKPQLYNAAADYNINMTLVEQNIGKPITEDKLHGGKICMDWKYQGWNSYEIYDDLLKNQKEAKGMDVHLDELNGDKEGEGMQGPGQEAMSEEEKKVLADEIKQATIQAAQAAGEGVPEAVKRMISELIAPKMDWRDILRTQLESSLKNDFTFMRPSKRSGEVLFPGMNKDEELNIAVGLDTSGSISKD</sequence>
<dbReference type="PANTHER" id="PTHR38730:SF1">
    <property type="entry name" value="SLL7028 PROTEIN"/>
    <property type="match status" value="1"/>
</dbReference>
<evidence type="ECO:0000313" key="2">
    <source>
        <dbReference type="EMBL" id="SVC91080.1"/>
    </source>
</evidence>
<dbReference type="Pfam" id="PF13203">
    <property type="entry name" value="DUF2201_N"/>
    <property type="match status" value="1"/>
</dbReference>
<dbReference type="PANTHER" id="PTHR38730">
    <property type="entry name" value="SLL7028 PROTEIN"/>
    <property type="match status" value="1"/>
</dbReference>
<name>A0A382R1M6_9ZZZZ</name>
<feature type="domain" description="Putative metallopeptidase" evidence="1">
    <location>
        <begin position="1"/>
        <end position="229"/>
    </location>
</feature>
<proteinExistence type="predicted"/>
<gene>
    <name evidence="2" type="ORF">METZ01_LOCUS343934</name>
</gene>
<dbReference type="AlphaFoldDB" id="A0A382R1M6"/>
<protein>
    <recommendedName>
        <fullName evidence="1">Putative metallopeptidase domain-containing protein</fullName>
    </recommendedName>
</protein>